<dbReference type="AlphaFoldDB" id="A0A4C1UR14"/>
<name>A0A4C1UR14_EUMVA</name>
<feature type="compositionally biased region" description="Basic and acidic residues" evidence="1">
    <location>
        <begin position="1"/>
        <end position="16"/>
    </location>
</feature>
<dbReference type="Proteomes" id="UP000299102">
    <property type="component" value="Unassembled WGS sequence"/>
</dbReference>
<sequence length="109" mass="12216">MDSVVDRKTRRSDRPLVADATQTQDGRPTAAGAPAPTTETERFHSRQRHSYLLFSTDRPPPLLDNHPSKEVIRRKSRPPASASSSFHLAESWSRFQNIVLDVSLHLSVA</sequence>
<protein>
    <submittedName>
        <fullName evidence="2">Uncharacterized protein</fullName>
    </submittedName>
</protein>
<evidence type="ECO:0000313" key="2">
    <source>
        <dbReference type="EMBL" id="GBP28913.1"/>
    </source>
</evidence>
<evidence type="ECO:0000256" key="1">
    <source>
        <dbReference type="SAM" id="MobiDB-lite"/>
    </source>
</evidence>
<evidence type="ECO:0000313" key="3">
    <source>
        <dbReference type="Proteomes" id="UP000299102"/>
    </source>
</evidence>
<accession>A0A4C1UR14</accession>
<feature type="region of interest" description="Disordered" evidence="1">
    <location>
        <begin position="1"/>
        <end position="83"/>
    </location>
</feature>
<dbReference type="EMBL" id="BGZK01000213">
    <property type="protein sequence ID" value="GBP28913.1"/>
    <property type="molecule type" value="Genomic_DNA"/>
</dbReference>
<organism evidence="2 3">
    <name type="scientific">Eumeta variegata</name>
    <name type="common">Bagworm moth</name>
    <name type="synonym">Eumeta japonica</name>
    <dbReference type="NCBI Taxonomy" id="151549"/>
    <lineage>
        <taxon>Eukaryota</taxon>
        <taxon>Metazoa</taxon>
        <taxon>Ecdysozoa</taxon>
        <taxon>Arthropoda</taxon>
        <taxon>Hexapoda</taxon>
        <taxon>Insecta</taxon>
        <taxon>Pterygota</taxon>
        <taxon>Neoptera</taxon>
        <taxon>Endopterygota</taxon>
        <taxon>Lepidoptera</taxon>
        <taxon>Glossata</taxon>
        <taxon>Ditrysia</taxon>
        <taxon>Tineoidea</taxon>
        <taxon>Psychidae</taxon>
        <taxon>Oiketicinae</taxon>
        <taxon>Eumeta</taxon>
    </lineage>
</organism>
<keyword evidence="3" id="KW-1185">Reference proteome</keyword>
<gene>
    <name evidence="2" type="ORF">EVAR_93558_1</name>
</gene>
<feature type="compositionally biased region" description="Low complexity" evidence="1">
    <location>
        <begin position="26"/>
        <end position="38"/>
    </location>
</feature>
<comment type="caution">
    <text evidence="2">The sequence shown here is derived from an EMBL/GenBank/DDBJ whole genome shotgun (WGS) entry which is preliminary data.</text>
</comment>
<proteinExistence type="predicted"/>
<reference evidence="2 3" key="1">
    <citation type="journal article" date="2019" name="Commun. Biol.">
        <title>The bagworm genome reveals a unique fibroin gene that provides high tensile strength.</title>
        <authorList>
            <person name="Kono N."/>
            <person name="Nakamura H."/>
            <person name="Ohtoshi R."/>
            <person name="Tomita M."/>
            <person name="Numata K."/>
            <person name="Arakawa K."/>
        </authorList>
    </citation>
    <scope>NUCLEOTIDE SEQUENCE [LARGE SCALE GENOMIC DNA]</scope>
</reference>